<dbReference type="Pfam" id="PF00078">
    <property type="entry name" value="RVT_1"/>
    <property type="match status" value="1"/>
</dbReference>
<dbReference type="GO" id="GO:0003964">
    <property type="term" value="F:RNA-directed DNA polymerase activity"/>
    <property type="evidence" value="ECO:0007669"/>
    <property type="project" value="UniProtKB-KW"/>
</dbReference>
<keyword evidence="7" id="KW-0378">Hydrolase</keyword>
<evidence type="ECO:0000256" key="6">
    <source>
        <dbReference type="ARBA" id="ARBA00022759"/>
    </source>
</evidence>
<evidence type="ECO:0000256" key="8">
    <source>
        <dbReference type="ARBA" id="ARBA00022918"/>
    </source>
</evidence>
<dbReference type="CDD" id="cd01647">
    <property type="entry name" value="RT_LTR"/>
    <property type="match status" value="1"/>
</dbReference>
<name>A0A8C3F807_CHRPI</name>
<evidence type="ECO:0000313" key="11">
    <source>
        <dbReference type="Ensembl" id="ENSCPBP00000001366.1"/>
    </source>
</evidence>
<dbReference type="InterPro" id="IPR000477">
    <property type="entry name" value="RT_dom"/>
</dbReference>
<keyword evidence="8" id="KW-0695">RNA-directed DNA polymerase</keyword>
<evidence type="ECO:0000256" key="9">
    <source>
        <dbReference type="SAM" id="Coils"/>
    </source>
</evidence>
<dbReference type="InterPro" id="IPR043128">
    <property type="entry name" value="Rev_trsase/Diguanyl_cyclase"/>
</dbReference>
<dbReference type="EC" id="3.1.26.4" evidence="2"/>
<evidence type="ECO:0000256" key="7">
    <source>
        <dbReference type="ARBA" id="ARBA00022801"/>
    </source>
</evidence>
<keyword evidence="5" id="KW-0540">Nuclease</keyword>
<evidence type="ECO:0000256" key="1">
    <source>
        <dbReference type="ARBA" id="ARBA00010879"/>
    </source>
</evidence>
<dbReference type="GeneTree" id="ENSGT01140000282569"/>
<dbReference type="AlphaFoldDB" id="A0A8C3F807"/>
<protein>
    <recommendedName>
        <fullName evidence="2">ribonuclease H</fullName>
        <ecNumber evidence="2">3.1.26.4</ecNumber>
    </recommendedName>
</protein>
<dbReference type="Proteomes" id="UP000694380">
    <property type="component" value="Unplaced"/>
</dbReference>
<keyword evidence="12" id="KW-1185">Reference proteome</keyword>
<dbReference type="Pfam" id="PF17917">
    <property type="entry name" value="RT_RNaseH"/>
    <property type="match status" value="1"/>
</dbReference>
<keyword evidence="4" id="KW-0548">Nucleotidyltransferase</keyword>
<proteinExistence type="inferred from homology"/>
<feature type="coiled-coil region" evidence="9">
    <location>
        <begin position="272"/>
        <end position="299"/>
    </location>
</feature>
<evidence type="ECO:0000313" key="12">
    <source>
        <dbReference type="Proteomes" id="UP000694380"/>
    </source>
</evidence>
<dbReference type="Ensembl" id="ENSCPBT00000001689.1">
    <property type="protein sequence ID" value="ENSCPBP00000001366.1"/>
    <property type="gene ID" value="ENSCPBG00000001119.1"/>
</dbReference>
<comment type="similarity">
    <text evidence="1">Belongs to the beta type-B retroviral polymerase family. HERV class-II K(HML-2) pol subfamily.</text>
</comment>
<dbReference type="SUPFAM" id="SSF56672">
    <property type="entry name" value="DNA/RNA polymerases"/>
    <property type="match status" value="1"/>
</dbReference>
<keyword evidence="6" id="KW-0255">Endonuclease</keyword>
<dbReference type="GO" id="GO:0004523">
    <property type="term" value="F:RNA-DNA hybrid ribonuclease activity"/>
    <property type="evidence" value="ECO:0007669"/>
    <property type="project" value="UniProtKB-EC"/>
</dbReference>
<organism evidence="11 12">
    <name type="scientific">Chrysemys picta bellii</name>
    <name type="common">Western painted turtle</name>
    <name type="synonym">Emys bellii</name>
    <dbReference type="NCBI Taxonomy" id="8478"/>
    <lineage>
        <taxon>Eukaryota</taxon>
        <taxon>Metazoa</taxon>
        <taxon>Chordata</taxon>
        <taxon>Craniata</taxon>
        <taxon>Vertebrata</taxon>
        <taxon>Euteleostomi</taxon>
        <taxon>Archelosauria</taxon>
        <taxon>Testudinata</taxon>
        <taxon>Testudines</taxon>
        <taxon>Cryptodira</taxon>
        <taxon>Durocryptodira</taxon>
        <taxon>Testudinoidea</taxon>
        <taxon>Emydidae</taxon>
        <taxon>Chrysemys</taxon>
    </lineage>
</organism>
<dbReference type="InterPro" id="IPR043502">
    <property type="entry name" value="DNA/RNA_pol_sf"/>
</dbReference>
<keyword evidence="3" id="KW-0808">Transferase</keyword>
<feature type="domain" description="Reverse transcriptase" evidence="10">
    <location>
        <begin position="1"/>
        <end position="159"/>
    </location>
</feature>
<evidence type="ECO:0000256" key="4">
    <source>
        <dbReference type="ARBA" id="ARBA00022695"/>
    </source>
</evidence>
<dbReference type="PANTHER" id="PTHR37984:SF5">
    <property type="entry name" value="PROTEIN NYNRIN-LIKE"/>
    <property type="match status" value="1"/>
</dbReference>
<evidence type="ECO:0000259" key="10">
    <source>
        <dbReference type="PROSITE" id="PS50878"/>
    </source>
</evidence>
<evidence type="ECO:0000256" key="2">
    <source>
        <dbReference type="ARBA" id="ARBA00012180"/>
    </source>
</evidence>
<dbReference type="OMA" id="HTHETAF"/>
<evidence type="ECO:0000256" key="5">
    <source>
        <dbReference type="ARBA" id="ARBA00022722"/>
    </source>
</evidence>
<evidence type="ECO:0000256" key="3">
    <source>
        <dbReference type="ARBA" id="ARBA00022679"/>
    </source>
</evidence>
<reference evidence="11" key="1">
    <citation type="submission" date="2025-08" db="UniProtKB">
        <authorList>
            <consortium name="Ensembl"/>
        </authorList>
    </citation>
    <scope>IDENTIFICATION</scope>
</reference>
<sequence length="456" mass="51508">MQKKGGDICLCVDLREPNKAIVIDSHPLPHIEEVFAELRGAKMFSTLDLQSAYHQVMLHEDSRDLTAFITHEGLFRFKRVPYGLTLAPSAFQKMMSLILKNQHGVQCYLDDIIVFGNTTEEHDNNLQSVLNCISKAGLKLNRFKCKFRQTELSFLGHTISQAGLKPDPDHILAISNAHPPTDLQTLRSFLGLTFWYAKFIPNYASVIEPLRELLWRSSTLVWTTDAQVSFERVKDLIVHSPVLALFSSALPTIVTTDASDYGLGAVLTQLHEDNTERTVAFASRTLSNAERKYSTVEKEALACVWATEKWRTYLWGRTFKLCTDHSPLTTLLTTKGLGRAGYRIARWSARLLSFNYELEYKPGNENVVADCLSRLPLPSPDGPPEDEDVVIALITSTLTAVTREQFQAACSACPIQQKLWEFLTKRWPSNPKNFDPVLLPYFRVRDELSLLDGCVL</sequence>
<dbReference type="FunFam" id="3.30.70.270:FF:000020">
    <property type="entry name" value="Transposon Tf2-6 polyprotein-like Protein"/>
    <property type="match status" value="1"/>
</dbReference>
<dbReference type="Gene3D" id="3.30.70.270">
    <property type="match status" value="2"/>
</dbReference>
<dbReference type="InterPro" id="IPR050951">
    <property type="entry name" value="Retrovirus_Pol_polyprotein"/>
</dbReference>
<dbReference type="InterPro" id="IPR041373">
    <property type="entry name" value="RT_RNaseH"/>
</dbReference>
<dbReference type="PROSITE" id="PS50878">
    <property type="entry name" value="RT_POL"/>
    <property type="match status" value="1"/>
</dbReference>
<accession>A0A8C3F807</accession>
<dbReference type="PANTHER" id="PTHR37984">
    <property type="entry name" value="PROTEIN CBG26694"/>
    <property type="match status" value="1"/>
</dbReference>
<dbReference type="CDD" id="cd09274">
    <property type="entry name" value="RNase_HI_RT_Ty3"/>
    <property type="match status" value="1"/>
</dbReference>
<reference evidence="11" key="2">
    <citation type="submission" date="2025-09" db="UniProtKB">
        <authorList>
            <consortium name="Ensembl"/>
        </authorList>
    </citation>
    <scope>IDENTIFICATION</scope>
</reference>
<keyword evidence="9" id="KW-0175">Coiled coil</keyword>